<dbReference type="InterPro" id="IPR012337">
    <property type="entry name" value="RNaseH-like_sf"/>
</dbReference>
<dbReference type="InterPro" id="IPR036397">
    <property type="entry name" value="RNaseH_sf"/>
</dbReference>
<reference evidence="1" key="1">
    <citation type="journal article" date="2020" name="Nature">
        <title>Giant virus diversity and host interactions through global metagenomics.</title>
        <authorList>
            <person name="Schulz F."/>
            <person name="Roux S."/>
            <person name="Paez-Espino D."/>
            <person name="Jungbluth S."/>
            <person name="Walsh D.A."/>
            <person name="Denef V.J."/>
            <person name="McMahon K.D."/>
            <person name="Konstantinidis K.T."/>
            <person name="Eloe-Fadrosh E.A."/>
            <person name="Kyrpides N.C."/>
            <person name="Woyke T."/>
        </authorList>
    </citation>
    <scope>NUCLEOTIDE SEQUENCE</scope>
    <source>
        <strain evidence="1">GVMAG-M-3300027963-21</strain>
    </source>
</reference>
<dbReference type="SUPFAM" id="SSF53098">
    <property type="entry name" value="Ribonuclease H-like"/>
    <property type="match status" value="1"/>
</dbReference>
<dbReference type="AlphaFoldDB" id="A0A6C0LLX6"/>
<protein>
    <submittedName>
        <fullName evidence="1">Uncharacterized protein</fullName>
    </submittedName>
</protein>
<organism evidence="1">
    <name type="scientific">viral metagenome</name>
    <dbReference type="NCBI Taxonomy" id="1070528"/>
    <lineage>
        <taxon>unclassified sequences</taxon>
        <taxon>metagenomes</taxon>
        <taxon>organismal metagenomes</taxon>
    </lineage>
</organism>
<evidence type="ECO:0000313" key="1">
    <source>
        <dbReference type="EMBL" id="QHU31330.1"/>
    </source>
</evidence>
<proteinExistence type="predicted"/>
<dbReference type="GO" id="GO:0003676">
    <property type="term" value="F:nucleic acid binding"/>
    <property type="evidence" value="ECO:0007669"/>
    <property type="project" value="InterPro"/>
</dbReference>
<name>A0A6C0LLX6_9ZZZZ</name>
<accession>A0A6C0LLX6</accession>
<dbReference type="Gene3D" id="3.30.420.10">
    <property type="entry name" value="Ribonuclease H-like superfamily/Ribonuclease H"/>
    <property type="match status" value="1"/>
</dbReference>
<sequence>MVEEHQELAIYDIKKNKGYGTLKHLSAIRTHGITRFHRRSFGICKYI</sequence>
<dbReference type="EMBL" id="MN740525">
    <property type="protein sequence ID" value="QHU31330.1"/>
    <property type="molecule type" value="Genomic_DNA"/>
</dbReference>